<evidence type="ECO:0000256" key="1">
    <source>
        <dbReference type="ARBA" id="ARBA00022679"/>
    </source>
</evidence>
<keyword evidence="7" id="KW-1185">Reference proteome</keyword>
<keyword evidence="2" id="KW-0418">Kinase</keyword>
<dbReference type="AlphaFoldDB" id="A0A5B8V341"/>
<evidence type="ECO:0000256" key="2">
    <source>
        <dbReference type="ARBA" id="ARBA00022777"/>
    </source>
</evidence>
<dbReference type="GO" id="GO:0016020">
    <property type="term" value="C:membrane"/>
    <property type="evidence" value="ECO:0007669"/>
    <property type="project" value="InterPro"/>
</dbReference>
<dbReference type="SMART" id="SM00091">
    <property type="entry name" value="PAS"/>
    <property type="match status" value="5"/>
</dbReference>
<dbReference type="SUPFAM" id="SSF55874">
    <property type="entry name" value="ATPase domain of HSP90 chaperone/DNA topoisomerase II/histidine kinase"/>
    <property type="match status" value="1"/>
</dbReference>
<dbReference type="OrthoDB" id="5401121at2"/>
<feature type="domain" description="PAS" evidence="4">
    <location>
        <begin position="255"/>
        <end position="325"/>
    </location>
</feature>
<reference evidence="6 7" key="1">
    <citation type="journal article" date="2016" name="Int. J. Syst. Evol. Microbiol.">
        <title>Panacibacter ginsenosidivorans gen. nov., sp. nov., with ginsenoside converting activity isolated from soil of a ginseng field.</title>
        <authorList>
            <person name="Siddiqi M.Z."/>
            <person name="Muhammad Shafi S."/>
            <person name="Choi K.D."/>
            <person name="Im W.T."/>
        </authorList>
    </citation>
    <scope>NUCLEOTIDE SEQUENCE [LARGE SCALE GENOMIC DNA]</scope>
    <source>
        <strain evidence="6 7">Gsoil1550</strain>
    </source>
</reference>
<organism evidence="6 7">
    <name type="scientific">Panacibacter ginsenosidivorans</name>
    <dbReference type="NCBI Taxonomy" id="1813871"/>
    <lineage>
        <taxon>Bacteria</taxon>
        <taxon>Pseudomonadati</taxon>
        <taxon>Bacteroidota</taxon>
        <taxon>Chitinophagia</taxon>
        <taxon>Chitinophagales</taxon>
        <taxon>Chitinophagaceae</taxon>
        <taxon>Panacibacter</taxon>
    </lineage>
</organism>
<dbReference type="InterPro" id="IPR035965">
    <property type="entry name" value="PAS-like_dom_sf"/>
</dbReference>
<dbReference type="InterPro" id="IPR001610">
    <property type="entry name" value="PAC"/>
</dbReference>
<dbReference type="InterPro" id="IPR050482">
    <property type="entry name" value="Sensor_HK_TwoCompSys"/>
</dbReference>
<dbReference type="InterPro" id="IPR011712">
    <property type="entry name" value="Sig_transdc_His_kin_sub3_dim/P"/>
</dbReference>
<dbReference type="InterPro" id="IPR003594">
    <property type="entry name" value="HATPase_dom"/>
</dbReference>
<name>A0A5B8V341_9BACT</name>
<dbReference type="SUPFAM" id="SSF55785">
    <property type="entry name" value="PYP-like sensor domain (PAS domain)"/>
    <property type="match status" value="5"/>
</dbReference>
<dbReference type="Pfam" id="PF07730">
    <property type="entry name" value="HisKA_3"/>
    <property type="match status" value="1"/>
</dbReference>
<keyword evidence="1" id="KW-0808">Transferase</keyword>
<feature type="domain" description="PAS" evidence="4">
    <location>
        <begin position="386"/>
        <end position="428"/>
    </location>
</feature>
<dbReference type="Gene3D" id="1.20.5.1930">
    <property type="match status" value="1"/>
</dbReference>
<dbReference type="GO" id="GO:0046983">
    <property type="term" value="F:protein dimerization activity"/>
    <property type="evidence" value="ECO:0007669"/>
    <property type="project" value="InterPro"/>
</dbReference>
<dbReference type="SMART" id="SM00086">
    <property type="entry name" value="PAC"/>
    <property type="match status" value="3"/>
</dbReference>
<feature type="domain" description="PAS" evidence="4">
    <location>
        <begin position="133"/>
        <end position="203"/>
    </location>
</feature>
<proteinExistence type="predicted"/>
<evidence type="ECO:0000313" key="6">
    <source>
        <dbReference type="EMBL" id="QEC65937.1"/>
    </source>
</evidence>
<sequence length="851" mass="96417">MGLSEQFNAFSEDSFSALLELSKDRAVLLLDRTGKIISCNKSAEKTIGYTMHEMCGLTFCALCGNEKGEADYLNALEAAKNNGAYINKESCRRKDGSIFSVIISITALPGIKEDTANFTLILDTPSGINKITNTLHLAGLIERTADAILSTDLEFKIISWNKAAEKIYGYSKEEVTGMLLKDVVRPNLTKEIYKSIDDGIKQNGFWIGEVMHMNRDGHALEIEESISVTKDKNNKTDGYVWICRDITAFKKNERQLLQMSRLIENTNDAIYSTTSYNIILSWNKAAEEMYGYKAAEVLNKTVDEILQPQMTDEARIQIRTTIGEKGYWKGEVNHKRKDGTIFPVLISVTVVRNSEGGIHEFLCLCTDVTEVKNAVQRKSEKILLKEKELSDSIINSLPGIFYLFDSNGKFLRWNKRFEAVSGYSSEEISEMTPDMFFEGEDKIFVGEKIKLVFTEGYADVEADFVSKNKNTTPYYFNGIFGMYDERPCLIGMGIDISERKKAEKELFDSEQKYKMLFENNPLPMWMFTVPERHIIEVNNAAVSHYGYTRTEFLSLNLLDLRPEEDKAIFLEETKTSATGIRRAGIWRHKKKDGTTIYVEIFRDDIIYKGHPVRLVLSNDITEKFITEQRLKESHEELRGLASHLQDIREEERSVIAREIHDELGQQITGLKMDVSWISKRLKGEDEAVNQKIKNVLTLLDETVKTVRKIATELRPSILDDLGLIDALQWYSLEFERRFGIPVSFRTVIEEVQTGKNIAIGLFRIYQESLTNVARHSGASFVSTAVDIKENILRLTITDNGKGFDAGTTGNRKTLGLLGMKERTLMMGGVYEINSMPGEGTTVNVSVPLQAT</sequence>
<accession>A0A5B8V341</accession>
<dbReference type="CDD" id="cd16917">
    <property type="entry name" value="HATPase_UhpB-NarQ-NarX-like"/>
    <property type="match status" value="1"/>
</dbReference>
<dbReference type="PANTHER" id="PTHR24421:SF59">
    <property type="entry name" value="OXYGEN SENSOR HISTIDINE KINASE NREB"/>
    <property type="match status" value="1"/>
</dbReference>
<dbReference type="Gene3D" id="3.30.565.10">
    <property type="entry name" value="Histidine kinase-like ATPase, C-terminal domain"/>
    <property type="match status" value="1"/>
</dbReference>
<keyword evidence="3" id="KW-0902">Two-component regulatory system</keyword>
<feature type="domain" description="PAS" evidence="4">
    <location>
        <begin position="509"/>
        <end position="580"/>
    </location>
</feature>
<dbReference type="GO" id="GO:0000155">
    <property type="term" value="F:phosphorelay sensor kinase activity"/>
    <property type="evidence" value="ECO:0007669"/>
    <property type="project" value="InterPro"/>
</dbReference>
<dbReference type="Proteomes" id="UP000321533">
    <property type="component" value="Chromosome"/>
</dbReference>
<feature type="domain" description="PAC" evidence="5">
    <location>
        <begin position="328"/>
        <end position="380"/>
    </location>
</feature>
<gene>
    <name evidence="6" type="ORF">FRZ67_00945</name>
</gene>
<dbReference type="InterPro" id="IPR036890">
    <property type="entry name" value="HATPase_C_sf"/>
</dbReference>
<dbReference type="RefSeq" id="WP_147187737.1">
    <property type="nucleotide sequence ID" value="NZ_CP042435.1"/>
</dbReference>
<feature type="domain" description="PAC" evidence="5">
    <location>
        <begin position="206"/>
        <end position="258"/>
    </location>
</feature>
<dbReference type="InterPro" id="IPR000014">
    <property type="entry name" value="PAS"/>
</dbReference>
<dbReference type="Gene3D" id="3.30.450.20">
    <property type="entry name" value="PAS domain"/>
    <property type="match status" value="5"/>
</dbReference>
<dbReference type="KEGG" id="pgin:FRZ67_00945"/>
<dbReference type="InterPro" id="IPR000700">
    <property type="entry name" value="PAS-assoc_C"/>
</dbReference>
<dbReference type="EMBL" id="CP042435">
    <property type="protein sequence ID" value="QEC65937.1"/>
    <property type="molecule type" value="Genomic_DNA"/>
</dbReference>
<dbReference type="NCBIfam" id="TIGR00229">
    <property type="entry name" value="sensory_box"/>
    <property type="match status" value="5"/>
</dbReference>
<dbReference type="PANTHER" id="PTHR24421">
    <property type="entry name" value="NITRATE/NITRITE SENSOR PROTEIN NARX-RELATED"/>
    <property type="match status" value="1"/>
</dbReference>
<evidence type="ECO:0000256" key="3">
    <source>
        <dbReference type="ARBA" id="ARBA00023012"/>
    </source>
</evidence>
<protein>
    <submittedName>
        <fullName evidence="6">PAS domain S-box protein</fullName>
    </submittedName>
</protein>
<evidence type="ECO:0000259" key="4">
    <source>
        <dbReference type="PROSITE" id="PS50112"/>
    </source>
</evidence>
<evidence type="ECO:0000313" key="7">
    <source>
        <dbReference type="Proteomes" id="UP000321533"/>
    </source>
</evidence>
<dbReference type="Pfam" id="PF02518">
    <property type="entry name" value="HATPase_c"/>
    <property type="match status" value="1"/>
</dbReference>
<evidence type="ECO:0000259" key="5">
    <source>
        <dbReference type="PROSITE" id="PS50113"/>
    </source>
</evidence>
<dbReference type="SMART" id="SM00387">
    <property type="entry name" value="HATPase_c"/>
    <property type="match status" value="1"/>
</dbReference>
<dbReference type="PROSITE" id="PS50112">
    <property type="entry name" value="PAS"/>
    <property type="match status" value="5"/>
</dbReference>
<dbReference type="CDD" id="cd00130">
    <property type="entry name" value="PAS"/>
    <property type="match status" value="5"/>
</dbReference>
<dbReference type="PROSITE" id="PS50113">
    <property type="entry name" value="PAC"/>
    <property type="match status" value="2"/>
</dbReference>
<dbReference type="Pfam" id="PF13426">
    <property type="entry name" value="PAS_9"/>
    <property type="match status" value="5"/>
</dbReference>
<feature type="domain" description="PAS" evidence="4">
    <location>
        <begin position="11"/>
        <end position="56"/>
    </location>
</feature>